<dbReference type="Gene3D" id="3.40.50.20">
    <property type="match status" value="1"/>
</dbReference>
<dbReference type="Proteomes" id="UP001626537">
    <property type="component" value="Chromosome"/>
</dbReference>
<dbReference type="SMART" id="SM00878">
    <property type="entry name" value="Biotin_carb_C"/>
    <property type="match status" value="1"/>
</dbReference>
<dbReference type="InterPro" id="IPR011053">
    <property type="entry name" value="Single_hybrid_motif"/>
</dbReference>
<dbReference type="InterPro" id="IPR005482">
    <property type="entry name" value="Biotin_COase_C"/>
</dbReference>
<evidence type="ECO:0000259" key="9">
    <source>
        <dbReference type="PROSITE" id="PS50979"/>
    </source>
</evidence>
<dbReference type="SUPFAM" id="SSF52440">
    <property type="entry name" value="PreATP-grasp domain"/>
    <property type="match status" value="1"/>
</dbReference>
<organism evidence="10 11">
    <name type="scientific">Congregibacter variabilis</name>
    <dbReference type="NCBI Taxonomy" id="3081200"/>
    <lineage>
        <taxon>Bacteria</taxon>
        <taxon>Pseudomonadati</taxon>
        <taxon>Pseudomonadota</taxon>
        <taxon>Gammaproteobacteria</taxon>
        <taxon>Cellvibrionales</taxon>
        <taxon>Halieaceae</taxon>
        <taxon>Congregibacter</taxon>
    </lineage>
</organism>
<dbReference type="PROSITE" id="PS50975">
    <property type="entry name" value="ATP_GRASP"/>
    <property type="match status" value="1"/>
</dbReference>
<evidence type="ECO:0000259" key="7">
    <source>
        <dbReference type="PROSITE" id="PS50968"/>
    </source>
</evidence>
<keyword evidence="4 6" id="KW-0067">ATP-binding</keyword>
<evidence type="ECO:0000256" key="5">
    <source>
        <dbReference type="ARBA" id="ARBA00023267"/>
    </source>
</evidence>
<feature type="domain" description="Lipoyl-binding" evidence="7">
    <location>
        <begin position="586"/>
        <end position="660"/>
    </location>
</feature>
<dbReference type="Pfam" id="PF21139">
    <property type="entry name" value="BT_MCC_alpha"/>
    <property type="match status" value="1"/>
</dbReference>
<protein>
    <submittedName>
        <fullName evidence="10">Acetyl/propionyl/methylcrotonyl-CoA carboxylase subunit alpha</fullName>
    </submittedName>
</protein>
<keyword evidence="2" id="KW-0436">Ligase</keyword>
<dbReference type="Gene3D" id="2.40.50.100">
    <property type="match status" value="1"/>
</dbReference>
<evidence type="ECO:0000256" key="3">
    <source>
        <dbReference type="ARBA" id="ARBA00022741"/>
    </source>
</evidence>
<dbReference type="InterPro" id="IPR016185">
    <property type="entry name" value="PreATP-grasp_dom_sf"/>
</dbReference>
<dbReference type="Pfam" id="PF00364">
    <property type="entry name" value="Biotin_lipoyl"/>
    <property type="match status" value="1"/>
</dbReference>
<proteinExistence type="predicted"/>
<dbReference type="Pfam" id="PF02786">
    <property type="entry name" value="CPSase_L_D2"/>
    <property type="match status" value="1"/>
</dbReference>
<feature type="domain" description="ATP-grasp" evidence="8">
    <location>
        <begin position="120"/>
        <end position="317"/>
    </location>
</feature>
<dbReference type="SUPFAM" id="SSF51230">
    <property type="entry name" value="Single hybrid motif"/>
    <property type="match status" value="1"/>
</dbReference>
<evidence type="ECO:0000256" key="4">
    <source>
        <dbReference type="ARBA" id="ARBA00022840"/>
    </source>
</evidence>
<sequence>MFNRILIANRGEIACRVIHTARALGIRTVAVYSDADRNALHVQLADQAVHIGESAAALSYLNQERILNAAKETGSEAIHPGYGFLSENAEFARACETAGIVFIGPTAAAIESMGSKSRAKAIMAQAGVPLIPGYHGDDQSDEVLRQQADAMGYPVLLKATAGGGGKGMRAVNEAGEFNEALAAARRESAASFGDDRMLIEKLIQRPRHVEVQVFCDAHGNGVYLAERDCSIQRRHQKVIEEAPAPGLSDELRRAMGEAAVEAARAIDYLGAGTVEFLLDSSQQFFFMEMNTRLQVEHPVTEMITGQDLVEWQLRVASNEPLPLSQSEIRVDGHAMEARIYAEDTEQGFLPSTGIISYLRLPPEGPSLRIDTGVIEGSEISPYYDPMIAKLIVHGDTREEARRRLTRALSAFRVAGPASNIAFLYNIAALPAFAHCDLDTHFIERHSEDLFRAPPAQKNRDLAAAALALLSLRRSANQSPGNDKFSPWADSRGWRMNTPHRQRFDVHCHGEDYLVELVDRGDYLELLLDDETATIRGNLKDDVLMLELDGHRFRGSFAREDAEFTVFWDDGAFRFSEKQLLVADSSVAAAGDSEFAAPMHGTVVALLVEPGTTVEAGDPVVVIEAMKMEQTLRAPAAGRVNGFRCEPGDLVDRGASLVDFEPEAKE</sequence>
<dbReference type="EMBL" id="CP136864">
    <property type="protein sequence ID" value="WOJ93188.1"/>
    <property type="molecule type" value="Genomic_DNA"/>
</dbReference>
<dbReference type="NCBIfam" id="NF006367">
    <property type="entry name" value="PRK08591.1"/>
    <property type="match status" value="1"/>
</dbReference>
<dbReference type="PANTHER" id="PTHR18866:SF33">
    <property type="entry name" value="METHYLCROTONOYL-COA CARBOXYLASE SUBUNIT ALPHA, MITOCHONDRIAL-RELATED"/>
    <property type="match status" value="1"/>
</dbReference>
<accession>A0ABZ0I328</accession>
<reference evidence="10 11" key="1">
    <citation type="submission" date="2023-10" db="EMBL/GenBank/DDBJ databases">
        <title>Two novel species belonging to the OM43/NOR5 clade.</title>
        <authorList>
            <person name="Park M."/>
        </authorList>
    </citation>
    <scope>NUCLEOTIDE SEQUENCE [LARGE SCALE GENOMIC DNA]</scope>
    <source>
        <strain evidence="10 11">IMCC43200</strain>
    </source>
</reference>
<dbReference type="PROSITE" id="PS00867">
    <property type="entry name" value="CPSASE_2"/>
    <property type="match status" value="1"/>
</dbReference>
<dbReference type="Pfam" id="PF02785">
    <property type="entry name" value="Biotin_carb_C"/>
    <property type="match status" value="1"/>
</dbReference>
<evidence type="ECO:0000313" key="10">
    <source>
        <dbReference type="EMBL" id="WOJ93188.1"/>
    </source>
</evidence>
<dbReference type="InterPro" id="IPR011761">
    <property type="entry name" value="ATP-grasp"/>
</dbReference>
<dbReference type="PROSITE" id="PS00866">
    <property type="entry name" value="CPSASE_1"/>
    <property type="match status" value="1"/>
</dbReference>
<dbReference type="InterPro" id="IPR048429">
    <property type="entry name" value="MCC_alpha_BT"/>
</dbReference>
<dbReference type="Gene3D" id="3.30.1490.20">
    <property type="entry name" value="ATP-grasp fold, A domain"/>
    <property type="match status" value="1"/>
</dbReference>
<keyword evidence="11" id="KW-1185">Reference proteome</keyword>
<dbReference type="InterPro" id="IPR005479">
    <property type="entry name" value="CPAse_ATP-bd"/>
</dbReference>
<dbReference type="PROSITE" id="PS50968">
    <property type="entry name" value="BIOTINYL_LIPOYL"/>
    <property type="match status" value="1"/>
</dbReference>
<dbReference type="PANTHER" id="PTHR18866">
    <property type="entry name" value="CARBOXYLASE:PYRUVATE/ACETYL-COA/PROPIONYL-COA CARBOXYLASE"/>
    <property type="match status" value="1"/>
</dbReference>
<evidence type="ECO:0000256" key="2">
    <source>
        <dbReference type="ARBA" id="ARBA00022598"/>
    </source>
</evidence>
<keyword evidence="5" id="KW-0092">Biotin</keyword>
<dbReference type="RefSeq" id="WP_407347845.1">
    <property type="nucleotide sequence ID" value="NZ_CP136864.1"/>
</dbReference>
<evidence type="ECO:0000256" key="1">
    <source>
        <dbReference type="ARBA" id="ARBA00001953"/>
    </source>
</evidence>
<dbReference type="InterPro" id="IPR050856">
    <property type="entry name" value="Biotin_carboxylase_complex"/>
</dbReference>
<dbReference type="InterPro" id="IPR001882">
    <property type="entry name" value="Biotin_BS"/>
</dbReference>
<feature type="domain" description="Biotin carboxylation" evidence="9">
    <location>
        <begin position="1"/>
        <end position="447"/>
    </location>
</feature>
<dbReference type="InterPro" id="IPR005481">
    <property type="entry name" value="BC-like_N"/>
</dbReference>
<name>A0ABZ0I328_9GAMM</name>
<dbReference type="PROSITE" id="PS00188">
    <property type="entry name" value="BIOTIN"/>
    <property type="match status" value="1"/>
</dbReference>
<dbReference type="SUPFAM" id="SSF56059">
    <property type="entry name" value="Glutathione synthetase ATP-binding domain-like"/>
    <property type="match status" value="1"/>
</dbReference>
<dbReference type="Pfam" id="PF00289">
    <property type="entry name" value="Biotin_carb_N"/>
    <property type="match status" value="1"/>
</dbReference>
<keyword evidence="3 6" id="KW-0547">Nucleotide-binding</keyword>
<evidence type="ECO:0000259" key="8">
    <source>
        <dbReference type="PROSITE" id="PS50975"/>
    </source>
</evidence>
<dbReference type="InterPro" id="IPR011764">
    <property type="entry name" value="Biotin_carboxylation_dom"/>
</dbReference>
<dbReference type="Gene3D" id="3.30.470.20">
    <property type="entry name" value="ATP-grasp fold, B domain"/>
    <property type="match status" value="1"/>
</dbReference>
<dbReference type="CDD" id="cd06850">
    <property type="entry name" value="biotinyl_domain"/>
    <property type="match status" value="1"/>
</dbReference>
<dbReference type="SUPFAM" id="SSF51246">
    <property type="entry name" value="Rudiment single hybrid motif"/>
    <property type="match status" value="1"/>
</dbReference>
<dbReference type="Gene3D" id="3.30.700.40">
    <property type="match status" value="1"/>
</dbReference>
<dbReference type="PROSITE" id="PS50979">
    <property type="entry name" value="BC"/>
    <property type="match status" value="1"/>
</dbReference>
<dbReference type="InterPro" id="IPR000089">
    <property type="entry name" value="Biotin_lipoyl"/>
</dbReference>
<gene>
    <name evidence="10" type="ORF">R0135_15575</name>
</gene>
<dbReference type="InterPro" id="IPR011054">
    <property type="entry name" value="Rudment_hybrid_motif"/>
</dbReference>
<comment type="cofactor">
    <cofactor evidence="1">
        <name>biotin</name>
        <dbReference type="ChEBI" id="CHEBI:57586"/>
    </cofactor>
</comment>
<dbReference type="InterPro" id="IPR013815">
    <property type="entry name" value="ATP_grasp_subdomain_1"/>
</dbReference>
<evidence type="ECO:0000256" key="6">
    <source>
        <dbReference type="PROSITE-ProRule" id="PRU00409"/>
    </source>
</evidence>
<evidence type="ECO:0000313" key="11">
    <source>
        <dbReference type="Proteomes" id="UP001626537"/>
    </source>
</evidence>